<feature type="compositionally biased region" description="Polar residues" evidence="1">
    <location>
        <begin position="77"/>
        <end position="88"/>
    </location>
</feature>
<evidence type="ECO:0000313" key="3">
    <source>
        <dbReference type="Proteomes" id="UP000035085"/>
    </source>
</evidence>
<proteinExistence type="predicted"/>
<accession>A0ABN4FNA5</accession>
<evidence type="ECO:0000256" key="1">
    <source>
        <dbReference type="SAM" id="MobiDB-lite"/>
    </source>
</evidence>
<protein>
    <submittedName>
        <fullName evidence="2">Uncharacterized protein</fullName>
    </submittedName>
</protein>
<name>A0ABN4FNA5_9BURK</name>
<reference evidence="3" key="1">
    <citation type="submission" date="2015-02" db="EMBL/GenBank/DDBJ databases">
        <title>Complete Genome Sequencing of Pandoraea vervacti NS15 sp. nov.</title>
        <authorList>
            <person name="Chan K.-G."/>
        </authorList>
    </citation>
    <scope>NUCLEOTIDE SEQUENCE [LARGE SCALE GENOMIC DNA]</scope>
    <source>
        <strain evidence="3">NS15</strain>
    </source>
</reference>
<feature type="region of interest" description="Disordered" evidence="1">
    <location>
        <begin position="77"/>
        <end position="108"/>
    </location>
</feature>
<sequence>MSSDGDVTSVAAIELSDFLRECAGADWRDALIGGEPGRDALTRRRQACLRAGSTEANGANGATGEFGATEADAVTGMTGTTDEASSGGNEWPDAACAQAARRVRSTSL</sequence>
<gene>
    <name evidence="2" type="ORF">UC34_08935</name>
</gene>
<organism evidence="2 3">
    <name type="scientific">Pandoraea vervacti</name>
    <dbReference type="NCBI Taxonomy" id="656178"/>
    <lineage>
        <taxon>Bacteria</taxon>
        <taxon>Pseudomonadati</taxon>
        <taxon>Pseudomonadota</taxon>
        <taxon>Betaproteobacteria</taxon>
        <taxon>Burkholderiales</taxon>
        <taxon>Burkholderiaceae</taxon>
        <taxon>Pandoraea</taxon>
    </lineage>
</organism>
<dbReference type="Proteomes" id="UP000035085">
    <property type="component" value="Chromosome"/>
</dbReference>
<dbReference type="EMBL" id="CP010897">
    <property type="protein sequence ID" value="AJP57095.1"/>
    <property type="molecule type" value="Genomic_DNA"/>
</dbReference>
<keyword evidence="3" id="KW-1185">Reference proteome</keyword>
<evidence type="ECO:0000313" key="2">
    <source>
        <dbReference type="EMBL" id="AJP57095.1"/>
    </source>
</evidence>